<dbReference type="Proteomes" id="UP001190640">
    <property type="component" value="Chromosome 19"/>
</dbReference>
<reference evidence="4" key="1">
    <citation type="submission" date="2025-08" db="UniProtKB">
        <authorList>
            <consortium name="RefSeq"/>
        </authorList>
    </citation>
    <scope>IDENTIFICATION</scope>
    <source>
        <tissue evidence="4">Blood</tissue>
    </source>
</reference>
<feature type="compositionally biased region" description="Low complexity" evidence="1">
    <location>
        <begin position="167"/>
        <end position="188"/>
    </location>
</feature>
<dbReference type="GO" id="GO:0005737">
    <property type="term" value="C:cytoplasm"/>
    <property type="evidence" value="ECO:0007669"/>
    <property type="project" value="TreeGrafter"/>
</dbReference>
<feature type="region of interest" description="Disordered" evidence="1">
    <location>
        <begin position="549"/>
        <end position="593"/>
    </location>
</feature>
<name>A0AA97LM49_EUBMA</name>
<dbReference type="GeneID" id="129346546"/>
<feature type="domain" description="PDZ" evidence="2">
    <location>
        <begin position="677"/>
        <end position="759"/>
    </location>
</feature>
<evidence type="ECO:0000313" key="4">
    <source>
        <dbReference type="RefSeq" id="XP_054859862.1"/>
    </source>
</evidence>
<feature type="compositionally biased region" description="Basic and acidic residues" evidence="1">
    <location>
        <begin position="913"/>
        <end position="928"/>
    </location>
</feature>
<dbReference type="PROSITE" id="PS50106">
    <property type="entry name" value="PDZ"/>
    <property type="match status" value="1"/>
</dbReference>
<dbReference type="FunFam" id="2.30.42.10:FF:000249">
    <property type="entry name" value="membrane-associated guanylate kinase, WW and PDZ domain-containing protein 1-like isoform X2"/>
    <property type="match status" value="1"/>
</dbReference>
<feature type="region of interest" description="Disordered" evidence="1">
    <location>
        <begin position="905"/>
        <end position="928"/>
    </location>
</feature>
<gene>
    <name evidence="4" type="primary">LOC129346546</name>
</gene>
<feature type="compositionally biased region" description="Low complexity" evidence="1">
    <location>
        <begin position="106"/>
        <end position="129"/>
    </location>
</feature>
<dbReference type="KEGG" id="emc:129346546"/>
<feature type="region of interest" description="Disordered" evidence="1">
    <location>
        <begin position="640"/>
        <end position="666"/>
    </location>
</feature>
<dbReference type="Gene3D" id="2.30.42.10">
    <property type="match status" value="2"/>
</dbReference>
<feature type="compositionally biased region" description="Basic residues" evidence="1">
    <location>
        <begin position="130"/>
        <end position="141"/>
    </location>
</feature>
<keyword evidence="3" id="KW-1185">Reference proteome</keyword>
<feature type="region of interest" description="Disordered" evidence="1">
    <location>
        <begin position="762"/>
        <end position="888"/>
    </location>
</feature>
<dbReference type="AlphaFoldDB" id="A0AA97LM49"/>
<organism evidence="3 4">
    <name type="scientific">Eublepharis macularius</name>
    <name type="common">Leopard gecko</name>
    <name type="synonym">Cyrtodactylus macularius</name>
    <dbReference type="NCBI Taxonomy" id="481883"/>
    <lineage>
        <taxon>Eukaryota</taxon>
        <taxon>Metazoa</taxon>
        <taxon>Chordata</taxon>
        <taxon>Craniata</taxon>
        <taxon>Vertebrata</taxon>
        <taxon>Euteleostomi</taxon>
        <taxon>Lepidosauria</taxon>
        <taxon>Squamata</taxon>
        <taxon>Bifurcata</taxon>
        <taxon>Gekkota</taxon>
        <taxon>Eublepharidae</taxon>
        <taxon>Eublepharinae</taxon>
        <taxon>Eublepharis</taxon>
    </lineage>
</organism>
<dbReference type="CDD" id="cd06735">
    <property type="entry name" value="PDZ5_MAGI-1_3-like"/>
    <property type="match status" value="1"/>
</dbReference>
<feature type="compositionally biased region" description="Polar residues" evidence="1">
    <location>
        <begin position="574"/>
        <end position="593"/>
    </location>
</feature>
<dbReference type="InterPro" id="IPR036034">
    <property type="entry name" value="PDZ_sf"/>
</dbReference>
<accession>A0AA97LM49</accession>
<dbReference type="GO" id="GO:0007165">
    <property type="term" value="P:signal transduction"/>
    <property type="evidence" value="ECO:0007669"/>
    <property type="project" value="TreeGrafter"/>
</dbReference>
<dbReference type="GO" id="GO:0005911">
    <property type="term" value="C:cell-cell junction"/>
    <property type="evidence" value="ECO:0007669"/>
    <property type="project" value="TreeGrafter"/>
</dbReference>
<evidence type="ECO:0000256" key="1">
    <source>
        <dbReference type="SAM" id="MobiDB-lite"/>
    </source>
</evidence>
<protein>
    <submittedName>
        <fullName evidence="4">Uncharacterized protein LOC129346546</fullName>
    </submittedName>
</protein>
<evidence type="ECO:0000259" key="2">
    <source>
        <dbReference type="PROSITE" id="PS50106"/>
    </source>
</evidence>
<dbReference type="RefSeq" id="XP_054859862.1">
    <property type="nucleotide sequence ID" value="XM_055003887.1"/>
</dbReference>
<dbReference type="Pfam" id="PF00595">
    <property type="entry name" value="PDZ"/>
    <property type="match status" value="1"/>
</dbReference>
<feature type="region of interest" description="Disordered" evidence="1">
    <location>
        <begin position="503"/>
        <end position="529"/>
    </location>
</feature>
<feature type="compositionally biased region" description="Polar residues" evidence="1">
    <location>
        <begin position="812"/>
        <end position="829"/>
    </location>
</feature>
<dbReference type="PANTHER" id="PTHR10316">
    <property type="entry name" value="MEMBRANE ASSOCIATED GUANYLATE KINASE-RELATED"/>
    <property type="match status" value="1"/>
</dbReference>
<sequence>MALVPYIHVGLPRSLRQGLLQGRPANGQNQEVPKTMHSLRRERPTGGRAEPGSLRGEPGTELPARPPSAPGHCPTLRCPGEGEDRPLRQPRGPESSRPRPAPARPPSAGCSPRSAAAARPAAPLPAQRNPRSRARRRRRPGRPTEPRRAAPGCEAPAAPAGGGPRGLGAAPERGRPSAPLRSARPAPSQHGRLPAAGAGEGGRGSPCGAAAAPQDKVRQPLGALQSPPVGWGGLSLGPRSEVPGCADCGGAMGGAGPHAHDWGSERIEPCGISCSTRQSPQVACKARIPATEAAPAAGVNVVVVVDGNCILQYTHRQSPCSCLSDGEPLLPRHPPPTYGGVPPSPTIPRGPACGQEAGPPPSRRLRGLNVHCCTKACLGDEEDRAERHVHRRATCSRLTPVPLPHSPSGPWFGVGCLSGGRPGARVVKIWDPQRCPLLEEGDIIAKVNGADVRDLRPEEVETVLQEHTRAGGVILLVERKGHPSWRQPHGNCCFRREHLLPDHSHNKEVPRDTPNPWGGSPGDTLAVTSFVGPEPRDVLVCPARCSQRLRRPRPAGGAGEPACGTDGPKEEDGCSTSIVIPTNQGGTGLTATSLLPNQEEGPVHQEDGGLLARLSHGEVGGIFRQAGSRVRMRVRNRKDAGVPSDLNTADIDVGENPRSPSYRLPHPQELKETSQYAVELLRGPKGFGFSLRGGSEYNMDIYVLALMEGGPAQQCGKIQVSDQLVEINGAPTVGMTHAQAVEHIRSGGSRIHLVLKKGNGFVPDYDRGYSKSPTKLQQVPEAEDKARQRRRRSNLPGPPQHQGPNVCDGGSQEASPSNRQQLPKTQQPNRQHRSSTKAEGDEENEEGEGGCRHQEQGKTAGGGGDTCKLLSPRPSRKLRSDLVPGPWLVPSKERLSRALWGVCMGQGEEEEPKGETGRGKGMEVKRRS</sequence>
<feature type="compositionally biased region" description="Low complexity" evidence="1">
    <location>
        <begin position="149"/>
        <end position="159"/>
    </location>
</feature>
<dbReference type="SUPFAM" id="SSF50156">
    <property type="entry name" value="PDZ domain-like"/>
    <property type="match status" value="2"/>
</dbReference>
<dbReference type="SMART" id="SM00228">
    <property type="entry name" value="PDZ"/>
    <property type="match status" value="2"/>
</dbReference>
<dbReference type="InterPro" id="IPR001478">
    <property type="entry name" value="PDZ"/>
</dbReference>
<dbReference type="PANTHER" id="PTHR10316:SF41">
    <property type="entry name" value="MAGI FAMILY MEMBER, X-LINKED A-RELATED"/>
    <property type="match status" value="1"/>
</dbReference>
<proteinExistence type="predicted"/>
<feature type="region of interest" description="Disordered" evidence="1">
    <location>
        <begin position="19"/>
        <end position="215"/>
    </location>
</feature>
<evidence type="ECO:0000313" key="3">
    <source>
        <dbReference type="Proteomes" id="UP001190640"/>
    </source>
</evidence>